<evidence type="ECO:0000256" key="7">
    <source>
        <dbReference type="ARBA" id="ARBA00023242"/>
    </source>
</evidence>
<dbReference type="RefSeq" id="XP_029655066.1">
    <property type="nucleotide sequence ID" value="XM_029799206.1"/>
</dbReference>
<dbReference type="GO" id="GO:0005643">
    <property type="term" value="C:nuclear pore"/>
    <property type="evidence" value="ECO:0007669"/>
    <property type="project" value="TreeGrafter"/>
</dbReference>
<accession>A0A6P7U293</accession>
<organism evidence="8 9">
    <name type="scientific">Octopus sinensis</name>
    <name type="common">East Asian common octopus</name>
    <dbReference type="NCBI Taxonomy" id="2607531"/>
    <lineage>
        <taxon>Eukaryota</taxon>
        <taxon>Metazoa</taxon>
        <taxon>Spiralia</taxon>
        <taxon>Lophotrochozoa</taxon>
        <taxon>Mollusca</taxon>
        <taxon>Cephalopoda</taxon>
        <taxon>Coleoidea</taxon>
        <taxon>Octopodiformes</taxon>
        <taxon>Octopoda</taxon>
        <taxon>Incirrata</taxon>
        <taxon>Octopodidae</taxon>
        <taxon>Octopus</taxon>
    </lineage>
</organism>
<keyword evidence="7" id="KW-0539">Nucleus</keyword>
<evidence type="ECO:0000256" key="4">
    <source>
        <dbReference type="ARBA" id="ARBA00022448"/>
    </source>
</evidence>
<dbReference type="GO" id="GO:0005049">
    <property type="term" value="F:nuclear export signal receptor activity"/>
    <property type="evidence" value="ECO:0007669"/>
    <property type="project" value="InterPro"/>
</dbReference>
<evidence type="ECO:0000256" key="3">
    <source>
        <dbReference type="ARBA" id="ARBA00009466"/>
    </source>
</evidence>
<evidence type="ECO:0000256" key="5">
    <source>
        <dbReference type="ARBA" id="ARBA00022490"/>
    </source>
</evidence>
<keyword evidence="4" id="KW-0813">Transport</keyword>
<evidence type="ECO:0000313" key="9">
    <source>
        <dbReference type="RefSeq" id="XP_029655066.1"/>
    </source>
</evidence>
<evidence type="ECO:0000256" key="6">
    <source>
        <dbReference type="ARBA" id="ARBA00022927"/>
    </source>
</evidence>
<keyword evidence="6" id="KW-0653">Protein transport</keyword>
<keyword evidence="5" id="KW-0963">Cytoplasm</keyword>
<evidence type="ECO:0000313" key="8">
    <source>
        <dbReference type="Proteomes" id="UP000515154"/>
    </source>
</evidence>
<evidence type="ECO:0000256" key="2">
    <source>
        <dbReference type="ARBA" id="ARBA00004496"/>
    </source>
</evidence>
<keyword evidence="8" id="KW-1185">Reference proteome</keyword>
<protein>
    <submittedName>
        <fullName evidence="9">Exportin-7-like</fullName>
    </submittedName>
</protein>
<dbReference type="PANTHER" id="PTHR12596:SF2">
    <property type="entry name" value="EXPORTIN-7 ISOFORM X1"/>
    <property type="match status" value="1"/>
</dbReference>
<proteinExistence type="inferred from homology"/>
<comment type="similarity">
    <text evidence="3">Belongs to the exportin family.</text>
</comment>
<name>A0A6P7U293_9MOLL</name>
<dbReference type="AlphaFoldDB" id="A0A6P7U293"/>
<dbReference type="PANTHER" id="PTHR12596">
    <property type="entry name" value="EXPORTIN 4,7-RELATED"/>
    <property type="match status" value="1"/>
</dbReference>
<dbReference type="Proteomes" id="UP000515154">
    <property type="component" value="Unplaced"/>
</dbReference>
<reference evidence="9" key="1">
    <citation type="submission" date="2025-08" db="UniProtKB">
        <authorList>
            <consortium name="RefSeq"/>
        </authorList>
    </citation>
    <scope>IDENTIFICATION</scope>
</reference>
<dbReference type="InterPro" id="IPR044189">
    <property type="entry name" value="XPO4/7-like"/>
</dbReference>
<sequence length="185" mass="21125">MFQQKLEAGDAENCRMEVIFLARDLRGICYALSHNYSYSIFISWIQSKYLSMLIQCFKIYYDDAVVCSSLFRFFIEATTNRYQRLHFDVTSPNGIYLMKAICSACVVYGSRAIGHTVSTDSSDYYVKKIKLTSYSLTLLNTALNSKYTNLALFAVYNDSCLFDALLSNLNLVLSIDINFIIVSLE</sequence>
<dbReference type="KEGG" id="osn:115228675"/>
<dbReference type="GO" id="GO:0005737">
    <property type="term" value="C:cytoplasm"/>
    <property type="evidence" value="ECO:0007669"/>
    <property type="project" value="UniProtKB-SubCell"/>
</dbReference>
<dbReference type="GO" id="GO:0006611">
    <property type="term" value="P:protein export from nucleus"/>
    <property type="evidence" value="ECO:0007669"/>
    <property type="project" value="TreeGrafter"/>
</dbReference>
<evidence type="ECO:0000256" key="1">
    <source>
        <dbReference type="ARBA" id="ARBA00004123"/>
    </source>
</evidence>
<comment type="subcellular location">
    <subcellularLocation>
        <location evidence="2">Cytoplasm</location>
    </subcellularLocation>
    <subcellularLocation>
        <location evidence="1">Nucleus</location>
    </subcellularLocation>
</comment>
<gene>
    <name evidence="9" type="primary">LOC115228675</name>
</gene>